<dbReference type="KEGG" id="tng:GSTEN00032038G001"/>
<proteinExistence type="predicted"/>
<dbReference type="EMBL" id="CAAE01015019">
    <property type="protein sequence ID" value="CAG10410.1"/>
    <property type="molecule type" value="Genomic_DNA"/>
</dbReference>
<sequence length="79" mass="9008">MYAFNLDIHQDGESCITGHGQRDQPREEGGTCACRPVFLSGLFDNRGFAERCRSGAPTTDFWRLPQLPRPHAHHSVRWI</sequence>
<protein>
    <submittedName>
        <fullName evidence="1">(spotted green pufferfish) hypothetical protein</fullName>
    </submittedName>
</protein>
<dbReference type="AlphaFoldDB" id="Q4RMH2"/>
<name>Q4RMH2_TETNG</name>
<gene>
    <name evidence="1" type="ORF">GSTENG00032038001</name>
</gene>
<organism evidence="1">
    <name type="scientific">Tetraodon nigroviridis</name>
    <name type="common">Spotted green pufferfish</name>
    <name type="synonym">Chelonodon nigroviridis</name>
    <dbReference type="NCBI Taxonomy" id="99883"/>
    <lineage>
        <taxon>Eukaryota</taxon>
        <taxon>Metazoa</taxon>
        <taxon>Chordata</taxon>
        <taxon>Craniata</taxon>
        <taxon>Vertebrata</taxon>
        <taxon>Euteleostomi</taxon>
        <taxon>Actinopterygii</taxon>
        <taxon>Neopterygii</taxon>
        <taxon>Teleostei</taxon>
        <taxon>Neoteleostei</taxon>
        <taxon>Acanthomorphata</taxon>
        <taxon>Eupercaria</taxon>
        <taxon>Tetraodontiformes</taxon>
        <taxon>Tetradontoidea</taxon>
        <taxon>Tetraodontidae</taxon>
        <taxon>Tetraodon</taxon>
    </lineage>
</organism>
<evidence type="ECO:0000313" key="1">
    <source>
        <dbReference type="EMBL" id="CAG10410.1"/>
    </source>
</evidence>
<comment type="caution">
    <text evidence="1">The sequence shown here is derived from an EMBL/GenBank/DDBJ whole genome shotgun (WGS) entry which is preliminary data.</text>
</comment>
<reference evidence="1" key="1">
    <citation type="journal article" date="2004" name="Nature">
        <title>Genome duplication in the teleost fish Tetraodon nigroviridis reveals the early vertebrate proto-karyotype.</title>
        <authorList>
            <person name="Jaillon O."/>
            <person name="Aury J.-M."/>
            <person name="Brunet F."/>
            <person name="Petit J.-L."/>
            <person name="Stange-Thomann N."/>
            <person name="Mauceli E."/>
            <person name="Bouneau L."/>
            <person name="Fischer C."/>
            <person name="Ozouf-Costaz C."/>
            <person name="Bernot A."/>
            <person name="Nicaud S."/>
            <person name="Jaffe D."/>
            <person name="Fisher S."/>
            <person name="Lutfalla G."/>
            <person name="Dossat C."/>
            <person name="Segurens B."/>
            <person name="Dasilva C."/>
            <person name="Salanoubat M."/>
            <person name="Levy M."/>
            <person name="Boudet N."/>
            <person name="Castellano S."/>
            <person name="Anthouard V."/>
            <person name="Jubin C."/>
            <person name="Castelli V."/>
            <person name="Katinka M."/>
            <person name="Vacherie B."/>
            <person name="Biemont C."/>
            <person name="Skalli Z."/>
            <person name="Cattolico L."/>
            <person name="Poulain J."/>
            <person name="De Berardinis V."/>
            <person name="Cruaud C."/>
            <person name="Duprat S."/>
            <person name="Brottier P."/>
            <person name="Coutanceau J.-P."/>
            <person name="Gouzy J."/>
            <person name="Parra G."/>
            <person name="Lardier G."/>
            <person name="Chapple C."/>
            <person name="McKernan K.J."/>
            <person name="McEwan P."/>
            <person name="Bosak S."/>
            <person name="Kellis M."/>
            <person name="Volff J.-N."/>
            <person name="Guigo R."/>
            <person name="Zody M.C."/>
            <person name="Mesirov J."/>
            <person name="Lindblad-Toh K."/>
            <person name="Birren B."/>
            <person name="Nusbaum C."/>
            <person name="Kahn D."/>
            <person name="Robinson-Rechavi M."/>
            <person name="Laudet V."/>
            <person name="Schachter V."/>
            <person name="Quetier F."/>
            <person name="Saurin W."/>
            <person name="Scarpelli C."/>
            <person name="Wincker P."/>
            <person name="Lander E.S."/>
            <person name="Weissenbach J."/>
            <person name="Roest Crollius H."/>
        </authorList>
    </citation>
    <scope>NUCLEOTIDE SEQUENCE [LARGE SCALE GENOMIC DNA]</scope>
</reference>
<accession>Q4RMH2</accession>
<reference evidence="1" key="2">
    <citation type="submission" date="2004-02" db="EMBL/GenBank/DDBJ databases">
        <authorList>
            <consortium name="Genoscope"/>
            <consortium name="Whitehead Institute Centre for Genome Research"/>
        </authorList>
    </citation>
    <scope>NUCLEOTIDE SEQUENCE</scope>
</reference>